<protein>
    <submittedName>
        <fullName evidence="2">Uncharacterized protein</fullName>
    </submittedName>
</protein>
<feature type="compositionally biased region" description="Polar residues" evidence="1">
    <location>
        <begin position="34"/>
        <end position="48"/>
    </location>
</feature>
<comment type="caution">
    <text evidence="2">The sequence shown here is derived from an EMBL/GenBank/DDBJ whole genome shotgun (WGS) entry which is preliminary data.</text>
</comment>
<accession>A0AAD9R6I3</accession>
<feature type="region of interest" description="Disordered" evidence="1">
    <location>
        <begin position="17"/>
        <end position="48"/>
    </location>
</feature>
<dbReference type="AlphaFoldDB" id="A0AAD9R6I3"/>
<dbReference type="EMBL" id="JARQWQ010000001">
    <property type="protein sequence ID" value="KAK2573956.1"/>
    <property type="molecule type" value="Genomic_DNA"/>
</dbReference>
<reference evidence="2" key="1">
    <citation type="journal article" date="2023" name="G3 (Bethesda)">
        <title>Whole genome assembly and annotation of the endangered Caribbean coral Acropora cervicornis.</title>
        <authorList>
            <person name="Selwyn J.D."/>
            <person name="Vollmer S.V."/>
        </authorList>
    </citation>
    <scope>NUCLEOTIDE SEQUENCE</scope>
    <source>
        <strain evidence="2">K2</strain>
    </source>
</reference>
<reference evidence="2" key="2">
    <citation type="journal article" date="2023" name="Science">
        <title>Genomic signatures of disease resistance in endangered staghorn corals.</title>
        <authorList>
            <person name="Vollmer S.V."/>
            <person name="Selwyn J.D."/>
            <person name="Despard B.A."/>
            <person name="Roesel C.L."/>
        </authorList>
    </citation>
    <scope>NUCLEOTIDE SEQUENCE</scope>
    <source>
        <strain evidence="2">K2</strain>
    </source>
</reference>
<evidence type="ECO:0000313" key="3">
    <source>
        <dbReference type="Proteomes" id="UP001249851"/>
    </source>
</evidence>
<dbReference type="Proteomes" id="UP001249851">
    <property type="component" value="Unassembled WGS sequence"/>
</dbReference>
<evidence type="ECO:0000256" key="1">
    <source>
        <dbReference type="SAM" id="MobiDB-lite"/>
    </source>
</evidence>
<proteinExistence type="predicted"/>
<organism evidence="2 3">
    <name type="scientific">Acropora cervicornis</name>
    <name type="common">Staghorn coral</name>
    <dbReference type="NCBI Taxonomy" id="6130"/>
    <lineage>
        <taxon>Eukaryota</taxon>
        <taxon>Metazoa</taxon>
        <taxon>Cnidaria</taxon>
        <taxon>Anthozoa</taxon>
        <taxon>Hexacorallia</taxon>
        <taxon>Scleractinia</taxon>
        <taxon>Astrocoeniina</taxon>
        <taxon>Acroporidae</taxon>
        <taxon>Acropora</taxon>
    </lineage>
</organism>
<gene>
    <name evidence="2" type="ORF">P5673_000066</name>
</gene>
<evidence type="ECO:0000313" key="2">
    <source>
        <dbReference type="EMBL" id="KAK2573956.1"/>
    </source>
</evidence>
<keyword evidence="3" id="KW-1185">Reference proteome</keyword>
<sequence>MAPVAAFSSASLTLVAQKTSAGSRAQRPARGATGNPTMLTSSMSCTVN</sequence>
<name>A0AAD9R6I3_ACRCE</name>